<evidence type="ECO:0000313" key="4">
    <source>
        <dbReference type="Proteomes" id="UP000035088"/>
    </source>
</evidence>
<dbReference type="STRING" id="1073574.GOARA_056_01180"/>
<dbReference type="RefSeq" id="WP_007322445.1">
    <property type="nucleotide sequence ID" value="NZ_BAEE01000056.1"/>
</dbReference>
<feature type="region of interest" description="Disordered" evidence="1">
    <location>
        <begin position="168"/>
        <end position="188"/>
    </location>
</feature>
<proteinExistence type="predicted"/>
<dbReference type="NCBIfam" id="NF040712">
    <property type="entry name" value="SepH"/>
    <property type="match status" value="1"/>
</dbReference>
<organism evidence="3 4">
    <name type="scientific">Gordonia araii NBRC 100433</name>
    <dbReference type="NCBI Taxonomy" id="1073574"/>
    <lineage>
        <taxon>Bacteria</taxon>
        <taxon>Bacillati</taxon>
        <taxon>Actinomycetota</taxon>
        <taxon>Actinomycetes</taxon>
        <taxon>Mycobacteriales</taxon>
        <taxon>Gordoniaceae</taxon>
        <taxon>Gordonia</taxon>
    </lineage>
</organism>
<accession>G7H3E5</accession>
<reference evidence="3 4" key="1">
    <citation type="submission" date="2011-11" db="EMBL/GenBank/DDBJ databases">
        <title>Whole genome shotgun sequence of Gordonia araii NBRC 100433.</title>
        <authorList>
            <person name="Yoshida Y."/>
            <person name="Hosoyama A."/>
            <person name="Tsuchikane K."/>
            <person name="Katsumata H."/>
            <person name="Yamazaki S."/>
            <person name="Fujita N."/>
        </authorList>
    </citation>
    <scope>NUCLEOTIDE SEQUENCE [LARGE SCALE GENOMIC DNA]</scope>
    <source>
        <strain evidence="3 4">NBRC 100433</strain>
    </source>
</reference>
<name>G7H3E5_9ACTN</name>
<gene>
    <name evidence="3" type="ORF">GOARA_056_01180</name>
</gene>
<dbReference type="Proteomes" id="UP000035088">
    <property type="component" value="Unassembled WGS sequence"/>
</dbReference>
<protein>
    <recommendedName>
        <fullName evidence="2">DUF3071 domain-containing protein</fullName>
    </recommendedName>
</protein>
<dbReference type="Pfam" id="PF11268">
    <property type="entry name" value="DUF3071"/>
    <property type="match status" value="1"/>
</dbReference>
<dbReference type="InterPro" id="IPR021421">
    <property type="entry name" value="DUF3071"/>
</dbReference>
<dbReference type="EMBL" id="BAEE01000056">
    <property type="protein sequence ID" value="GAB10370.1"/>
    <property type="molecule type" value="Genomic_DNA"/>
</dbReference>
<dbReference type="InterPro" id="IPR047682">
    <property type="entry name" value="SepH-like"/>
</dbReference>
<dbReference type="AlphaFoldDB" id="G7H3E5"/>
<sequence length="285" mass="30721">MRELRVTSVDADASYVICVDSETGEKFRVPADDRLRAAARGDVTRLGQIQIEMESALRPREIQARIRAGATVEEVAAAAGTTAERVQRFAHPVLLERGRAAELIRASHPMREDGPALATLDEVVTAALRARGLNPAVATWDAWKGDDGNWVGQCAWTVGHTENHAHWRYAPGSQGGTAEPLDNAADDLVHPESGARHQLQPVADPAESVTVNADEIIGAQRASGDEPTPVTKHARKRPAAEPAAEPPAPEQPAAEQPAKRGRKQRKPEVPGWEEVLLGVRGNHPQ</sequence>
<comment type="caution">
    <text evidence="3">The sequence shown here is derived from an EMBL/GenBank/DDBJ whole genome shotgun (WGS) entry which is preliminary data.</text>
</comment>
<keyword evidence="4" id="KW-1185">Reference proteome</keyword>
<evidence type="ECO:0000259" key="2">
    <source>
        <dbReference type="Pfam" id="PF11268"/>
    </source>
</evidence>
<evidence type="ECO:0000256" key="1">
    <source>
        <dbReference type="SAM" id="MobiDB-lite"/>
    </source>
</evidence>
<dbReference type="OrthoDB" id="5180791at2"/>
<feature type="domain" description="DUF3071" evidence="2">
    <location>
        <begin position="1"/>
        <end position="169"/>
    </location>
</feature>
<feature type="region of interest" description="Disordered" evidence="1">
    <location>
        <begin position="219"/>
        <end position="285"/>
    </location>
</feature>
<evidence type="ECO:0000313" key="3">
    <source>
        <dbReference type="EMBL" id="GAB10370.1"/>
    </source>
</evidence>